<comment type="caution">
    <text evidence="2">The sequence shown here is derived from an EMBL/GenBank/DDBJ whole genome shotgun (WGS) entry which is preliminary data.</text>
</comment>
<keyword evidence="1" id="KW-1133">Transmembrane helix</keyword>
<keyword evidence="3" id="KW-1185">Reference proteome</keyword>
<dbReference type="AlphaFoldDB" id="A0A8S1KEE9"/>
<dbReference type="EMBL" id="CAJJDM010000017">
    <property type="protein sequence ID" value="CAD8053518.1"/>
    <property type="molecule type" value="Genomic_DNA"/>
</dbReference>
<evidence type="ECO:0000313" key="2">
    <source>
        <dbReference type="EMBL" id="CAD8053518.1"/>
    </source>
</evidence>
<evidence type="ECO:0000313" key="3">
    <source>
        <dbReference type="Proteomes" id="UP000688137"/>
    </source>
</evidence>
<gene>
    <name evidence="2" type="ORF">PPRIM_AZ9-3.1.T0200370</name>
</gene>
<evidence type="ECO:0008006" key="4">
    <source>
        <dbReference type="Google" id="ProtNLM"/>
    </source>
</evidence>
<feature type="transmembrane region" description="Helical" evidence="1">
    <location>
        <begin position="29"/>
        <end position="48"/>
    </location>
</feature>
<accession>A0A8S1KEE9</accession>
<sequence>MQYIKTQTIYCIGIQKYLKQAIQFAGAKFAIKIFIDLIVYLLSLLQFLSQFQCQFKLQSSHIP</sequence>
<name>A0A8S1KEE9_PARPR</name>
<proteinExistence type="predicted"/>
<keyword evidence="1" id="KW-0812">Transmembrane</keyword>
<keyword evidence="1" id="KW-0472">Membrane</keyword>
<dbReference type="Proteomes" id="UP000688137">
    <property type="component" value="Unassembled WGS sequence"/>
</dbReference>
<reference evidence="2" key="1">
    <citation type="submission" date="2021-01" db="EMBL/GenBank/DDBJ databases">
        <authorList>
            <consortium name="Genoscope - CEA"/>
            <person name="William W."/>
        </authorList>
    </citation>
    <scope>NUCLEOTIDE SEQUENCE</scope>
</reference>
<evidence type="ECO:0000256" key="1">
    <source>
        <dbReference type="SAM" id="Phobius"/>
    </source>
</evidence>
<protein>
    <recommendedName>
        <fullName evidence="4">Transmembrane protein</fullName>
    </recommendedName>
</protein>
<organism evidence="2 3">
    <name type="scientific">Paramecium primaurelia</name>
    <dbReference type="NCBI Taxonomy" id="5886"/>
    <lineage>
        <taxon>Eukaryota</taxon>
        <taxon>Sar</taxon>
        <taxon>Alveolata</taxon>
        <taxon>Ciliophora</taxon>
        <taxon>Intramacronucleata</taxon>
        <taxon>Oligohymenophorea</taxon>
        <taxon>Peniculida</taxon>
        <taxon>Parameciidae</taxon>
        <taxon>Paramecium</taxon>
    </lineage>
</organism>